<evidence type="ECO:0000256" key="1">
    <source>
        <dbReference type="ARBA" id="ARBA00005964"/>
    </source>
</evidence>
<feature type="domain" description="Carboxylesterase type B" evidence="7">
    <location>
        <begin position="3"/>
        <end position="521"/>
    </location>
</feature>
<evidence type="ECO:0000256" key="4">
    <source>
        <dbReference type="ARBA" id="ARBA00023157"/>
    </source>
</evidence>
<reference evidence="8 9" key="1">
    <citation type="journal article" date="2017" name="BMC Biol.">
        <title>Genomic innovations, transcriptional plasticity and gene loss underlying the evolution and divergence of two highly polyphagous and invasive Helicoverpa pest species.</title>
        <authorList>
            <person name="Pearce S.L."/>
            <person name="Clarke D.F."/>
            <person name="East P.D."/>
            <person name="Elfekih S."/>
            <person name="Gordon K.H."/>
            <person name="Jermiin L.S."/>
            <person name="McGaughran A."/>
            <person name="Oakeshott J.G."/>
            <person name="Papanikolaou A."/>
            <person name="Perera O.P."/>
            <person name="Rane R.V."/>
            <person name="Richards S."/>
            <person name="Tay W.T."/>
            <person name="Walsh T.K."/>
            <person name="Anderson A."/>
            <person name="Anderson C.J."/>
            <person name="Asgari S."/>
            <person name="Board P.G."/>
            <person name="Bretschneider A."/>
            <person name="Campbell P.M."/>
            <person name="Chertemps T."/>
            <person name="Christeller J.T."/>
            <person name="Coppin C.W."/>
            <person name="Downes S.J."/>
            <person name="Duan G."/>
            <person name="Farnsworth C.A."/>
            <person name="Good R.T."/>
            <person name="Han L.B."/>
            <person name="Han Y.C."/>
            <person name="Hatje K."/>
            <person name="Horne I."/>
            <person name="Huang Y.P."/>
            <person name="Hughes D.S."/>
            <person name="Jacquin-Joly E."/>
            <person name="James W."/>
            <person name="Jhangiani S."/>
            <person name="Kollmar M."/>
            <person name="Kuwar S.S."/>
            <person name="Li S."/>
            <person name="Liu N.Y."/>
            <person name="Maibeche M.T."/>
            <person name="Miller J.R."/>
            <person name="Montagne N."/>
            <person name="Perry T."/>
            <person name="Qu J."/>
            <person name="Song S.V."/>
            <person name="Sutton G.G."/>
            <person name="Vogel H."/>
            <person name="Walenz B.P."/>
            <person name="Xu W."/>
            <person name="Zhang H.J."/>
            <person name="Zou Z."/>
            <person name="Batterham P."/>
            <person name="Edwards O.R."/>
            <person name="Feyereisen R."/>
            <person name="Gibbs R.A."/>
            <person name="Heckel D.G."/>
            <person name="McGrath A."/>
            <person name="Robin C."/>
            <person name="Scherer S.E."/>
            <person name="Worley K.C."/>
            <person name="Wu Y.D."/>
        </authorList>
    </citation>
    <scope>NUCLEOTIDE SEQUENCE [LARGE SCALE GENOMIC DNA]</scope>
    <source>
        <strain evidence="8">Harm_GR_Male_#8</strain>
        <tissue evidence="8">Whole organism</tissue>
    </source>
</reference>
<proteinExistence type="inferred from homology"/>
<dbReference type="InterPro" id="IPR019819">
    <property type="entry name" value="Carboxylesterase_B_CS"/>
</dbReference>
<keyword evidence="4" id="KW-1015">Disulfide bond</keyword>
<accession>A0A2W1BGL8</accession>
<keyword evidence="9" id="KW-1185">Reference proteome</keyword>
<keyword evidence="3 6" id="KW-0378">Hydrolase</keyword>
<dbReference type="SUPFAM" id="SSF53474">
    <property type="entry name" value="alpha/beta-Hydrolases"/>
    <property type="match status" value="1"/>
</dbReference>
<protein>
    <recommendedName>
        <fullName evidence="6">Carboxylic ester hydrolase</fullName>
        <ecNumber evidence="6">3.1.1.-</ecNumber>
    </recommendedName>
</protein>
<dbReference type="InterPro" id="IPR050309">
    <property type="entry name" value="Type-B_Carboxylest/Lipase"/>
</dbReference>
<evidence type="ECO:0000256" key="6">
    <source>
        <dbReference type="RuleBase" id="RU361235"/>
    </source>
</evidence>
<evidence type="ECO:0000313" key="9">
    <source>
        <dbReference type="Proteomes" id="UP000249218"/>
    </source>
</evidence>
<evidence type="ECO:0000256" key="3">
    <source>
        <dbReference type="ARBA" id="ARBA00022801"/>
    </source>
</evidence>
<evidence type="ECO:0000256" key="5">
    <source>
        <dbReference type="ARBA" id="ARBA00023180"/>
    </source>
</evidence>
<dbReference type="InterPro" id="IPR019826">
    <property type="entry name" value="Carboxylesterase_B_AS"/>
</dbReference>
<keyword evidence="5" id="KW-0325">Glycoprotein</keyword>
<dbReference type="EC" id="3.1.1.-" evidence="6"/>
<evidence type="ECO:0000313" key="8">
    <source>
        <dbReference type="EMBL" id="PZC74212.1"/>
    </source>
</evidence>
<dbReference type="OrthoDB" id="19653at2759"/>
<keyword evidence="2" id="KW-0719">Serine esterase</keyword>
<name>A0A2W1BGL8_HELAM</name>
<dbReference type="PROSITE" id="PS00941">
    <property type="entry name" value="CARBOXYLESTERASE_B_2"/>
    <property type="match status" value="1"/>
</dbReference>
<dbReference type="PANTHER" id="PTHR11559">
    <property type="entry name" value="CARBOXYLESTERASE"/>
    <property type="match status" value="1"/>
</dbReference>
<dbReference type="InterPro" id="IPR029058">
    <property type="entry name" value="AB_hydrolase_fold"/>
</dbReference>
<dbReference type="InterPro" id="IPR002018">
    <property type="entry name" value="CarbesteraseB"/>
</dbReference>
<dbReference type="Pfam" id="PF00135">
    <property type="entry name" value="COesterase"/>
    <property type="match status" value="1"/>
</dbReference>
<comment type="similarity">
    <text evidence="1 6">Belongs to the type-B carboxylesterase/lipase family.</text>
</comment>
<organism evidence="8 9">
    <name type="scientific">Helicoverpa armigera</name>
    <name type="common">Cotton bollworm</name>
    <name type="synonym">Heliothis armigera</name>
    <dbReference type="NCBI Taxonomy" id="29058"/>
    <lineage>
        <taxon>Eukaryota</taxon>
        <taxon>Metazoa</taxon>
        <taxon>Ecdysozoa</taxon>
        <taxon>Arthropoda</taxon>
        <taxon>Hexapoda</taxon>
        <taxon>Insecta</taxon>
        <taxon>Pterygota</taxon>
        <taxon>Neoptera</taxon>
        <taxon>Endopterygota</taxon>
        <taxon>Lepidoptera</taxon>
        <taxon>Glossata</taxon>
        <taxon>Ditrysia</taxon>
        <taxon>Noctuoidea</taxon>
        <taxon>Noctuidae</taxon>
        <taxon>Heliothinae</taxon>
        <taxon>Helicoverpa</taxon>
    </lineage>
</organism>
<dbReference type="PROSITE" id="PS00122">
    <property type="entry name" value="CARBOXYLESTERASE_B_1"/>
    <property type="match status" value="1"/>
</dbReference>
<evidence type="ECO:0000259" key="7">
    <source>
        <dbReference type="Pfam" id="PF00135"/>
    </source>
</evidence>
<dbReference type="Proteomes" id="UP000249218">
    <property type="component" value="Unassembled WGS sequence"/>
</dbReference>
<dbReference type="AlphaFoldDB" id="A0A2W1BGL8"/>
<gene>
    <name evidence="8" type="primary">HaOG200146</name>
    <name evidence="8" type="ORF">B5X24_HaOG200146</name>
</gene>
<dbReference type="EMBL" id="KZ150061">
    <property type="protein sequence ID" value="PZC74212.1"/>
    <property type="molecule type" value="Genomic_DNA"/>
</dbReference>
<evidence type="ECO:0000256" key="2">
    <source>
        <dbReference type="ARBA" id="ARBA00022487"/>
    </source>
</evidence>
<dbReference type="Gene3D" id="3.40.50.1820">
    <property type="entry name" value="alpha/beta hydrolase"/>
    <property type="match status" value="1"/>
</dbReference>
<sequence>MVQVRVSEGLLEGEVVHNEYGGTFCSFKGIPYAQPPIGDLRFKAPQPNQPWQGLRQAKEFGPVCYQCNSSFTNLTNMSEDCLYLNVYTPDVKSKNLPVMVWIHGGGFIWGSGNDDWYGPEFLIRHGIILVTFNYRLEALGFLCLDTKEVPGNAGMKDQVAALRWVKNNIASFGGNPDDVTIFGESAGAGSVAYHLISPMSKGLFKRAIVQSGSATCFWSLAFEPREKALLLAKQLGLESEDDKELYEFFKKQPLEKLVDLKLQVTLSQKSYEIHFGVADEKDFGDERFFYGNVVDAVRNRTHEGVEIMTGYTKDEGLMGVAIGGPFEYILAKAKLYREFFTPKLIQTHCAIADQLKAARKIQKFYFEKEPASMKNADKLIKFISTDLFVHGIILSAKLESLKHKVYLYKFNCISERNHFSEIFFVDHLTKDKPVVCHCDDLTYLFPIKLFTDKVDKNSECFKLIDRVTKLWTNFAKYGNPTPDASLGVQWKPYTIEGQDYLDIGNVLVAGKSPDKEEIDMWEKVFEEHLPIFTVGK</sequence>
<dbReference type="GO" id="GO:0052689">
    <property type="term" value="F:carboxylic ester hydrolase activity"/>
    <property type="evidence" value="ECO:0007669"/>
    <property type="project" value="UniProtKB-KW"/>
</dbReference>